<evidence type="ECO:0000256" key="1">
    <source>
        <dbReference type="SAM" id="MobiDB-lite"/>
    </source>
</evidence>
<evidence type="ECO:0000313" key="2">
    <source>
        <dbReference type="EMBL" id="CAG5090614.1"/>
    </source>
</evidence>
<keyword evidence="4" id="KW-1185">Reference proteome</keyword>
<sequence length="316" mass="34799">EEEVQNDKSISSEQTTANTVTEHDNTDPYDNLPLENASSSITSKKSRKKLRKEKTKKTSDDVSQQLCLDINRKLDWIKEHVGGLETFVSEKLTEISENWKQVGHTQSISAGNNTGLDISNINRPPAVGYVRVDNNTIHLGQSIWLPKQTYCDVFFSATTNVMFVKNIAMAVYGAQYLKEHSVKGKACNKTKSKPRPAIDNKKALAIKEIYEYYLKENKRFTEEEAAEEANNYEDYIRGKICDLRRPRTSSKNKKKDNETQSSSRGSGNGSDSGGGGSGSGSDSGGDSDSGSGNGSCSDDSEEEPSNQKKDNTTPSV</sequence>
<feature type="compositionally biased region" description="Polar residues" evidence="1">
    <location>
        <begin position="7"/>
        <end position="20"/>
    </location>
</feature>
<reference evidence="2" key="1">
    <citation type="submission" date="2021-04" db="EMBL/GenBank/DDBJ databases">
        <authorList>
            <person name="Chebbi M.A.C M."/>
        </authorList>
    </citation>
    <scope>NUCLEOTIDE SEQUENCE</scope>
</reference>
<dbReference type="Gene3D" id="1.10.10.2590">
    <property type="entry name" value="BEN domain"/>
    <property type="match status" value="1"/>
</dbReference>
<comment type="caution">
    <text evidence="2">The sequence shown here is derived from an EMBL/GenBank/DDBJ whole genome shotgun (WGS) entry which is preliminary data.</text>
</comment>
<feature type="compositionally biased region" description="Low complexity" evidence="1">
    <location>
        <begin position="284"/>
        <end position="297"/>
    </location>
</feature>
<dbReference type="EMBL" id="CAJNRD030001119">
    <property type="protein sequence ID" value="CAG5090741.1"/>
    <property type="molecule type" value="Genomic_DNA"/>
</dbReference>
<name>A0A8J2HE26_COTCN</name>
<dbReference type="PANTHER" id="PTHR14628">
    <property type="entry name" value="BEN DOMAIN-CONTAINING PROTEIN 5"/>
    <property type="match status" value="1"/>
</dbReference>
<feature type="region of interest" description="Disordered" evidence="1">
    <location>
        <begin position="246"/>
        <end position="316"/>
    </location>
</feature>
<dbReference type="GO" id="GO:0045892">
    <property type="term" value="P:negative regulation of DNA-templated transcription"/>
    <property type="evidence" value="ECO:0007669"/>
    <property type="project" value="InterPro"/>
</dbReference>
<protein>
    <submittedName>
        <fullName evidence="2">Uncharacterized protein</fullName>
    </submittedName>
</protein>
<dbReference type="OrthoDB" id="7701138at2759"/>
<accession>A0A8J2HE26</accession>
<feature type="compositionally biased region" description="Gly residues" evidence="1">
    <location>
        <begin position="266"/>
        <end position="283"/>
    </location>
</feature>
<dbReference type="EMBL" id="CAJNRD030001119">
    <property type="protein sequence ID" value="CAG5090614.1"/>
    <property type="molecule type" value="Genomic_DNA"/>
</dbReference>
<dbReference type="PANTHER" id="PTHR14628:SF1">
    <property type="entry name" value="BEN DOMAIN-CONTAINING PROTEIN 5"/>
    <property type="match status" value="1"/>
</dbReference>
<evidence type="ECO:0000313" key="3">
    <source>
        <dbReference type="EMBL" id="CAG5090741.1"/>
    </source>
</evidence>
<dbReference type="GO" id="GO:0003677">
    <property type="term" value="F:DNA binding"/>
    <property type="evidence" value="ECO:0007669"/>
    <property type="project" value="InterPro"/>
</dbReference>
<feature type="region of interest" description="Disordered" evidence="1">
    <location>
        <begin position="1"/>
        <end position="57"/>
    </location>
</feature>
<feature type="non-terminal residue" evidence="2">
    <location>
        <position position="1"/>
    </location>
</feature>
<evidence type="ECO:0000313" key="4">
    <source>
        <dbReference type="Proteomes" id="UP000786811"/>
    </source>
</evidence>
<dbReference type="InterPro" id="IPR040391">
    <property type="entry name" value="BEND5"/>
</dbReference>
<feature type="compositionally biased region" description="Basic residues" evidence="1">
    <location>
        <begin position="44"/>
        <end position="55"/>
    </location>
</feature>
<organism evidence="2 4">
    <name type="scientific">Cotesia congregata</name>
    <name type="common">Parasitoid wasp</name>
    <name type="synonym">Apanteles congregatus</name>
    <dbReference type="NCBI Taxonomy" id="51543"/>
    <lineage>
        <taxon>Eukaryota</taxon>
        <taxon>Metazoa</taxon>
        <taxon>Ecdysozoa</taxon>
        <taxon>Arthropoda</taxon>
        <taxon>Hexapoda</taxon>
        <taxon>Insecta</taxon>
        <taxon>Pterygota</taxon>
        <taxon>Neoptera</taxon>
        <taxon>Endopterygota</taxon>
        <taxon>Hymenoptera</taxon>
        <taxon>Apocrita</taxon>
        <taxon>Ichneumonoidea</taxon>
        <taxon>Braconidae</taxon>
        <taxon>Microgastrinae</taxon>
        <taxon>Cotesia</taxon>
    </lineage>
</organism>
<feature type="compositionally biased region" description="Basic and acidic residues" evidence="1">
    <location>
        <begin position="305"/>
        <end position="316"/>
    </location>
</feature>
<proteinExistence type="predicted"/>
<dbReference type="Proteomes" id="UP000786811">
    <property type="component" value="Unassembled WGS sequence"/>
</dbReference>
<gene>
    <name evidence="2" type="ORF">HICCMSTLAB_LOCUS5696</name>
    <name evidence="3" type="ORF">HICCMSTLAB_LOCUS5732</name>
</gene>
<dbReference type="AlphaFoldDB" id="A0A8J2HE26"/>